<comment type="caution">
    <text evidence="2">The sequence shown here is derived from an EMBL/GenBank/DDBJ whole genome shotgun (WGS) entry which is preliminary data.</text>
</comment>
<dbReference type="AlphaFoldDB" id="J9D9Y4"/>
<dbReference type="PROSITE" id="PS51723">
    <property type="entry name" value="PEPTIDASE_M60"/>
    <property type="match status" value="1"/>
</dbReference>
<dbReference type="InterPro" id="IPR008979">
    <property type="entry name" value="Galactose-bd-like_sf"/>
</dbReference>
<dbReference type="InterPro" id="IPR024361">
    <property type="entry name" value="BACON"/>
</dbReference>
<dbReference type="PANTHER" id="PTHR15730">
    <property type="entry name" value="EXPERIMENTAL AUTOIMMUNE PROSTATITIS ANTIGEN 2-RELATED"/>
    <property type="match status" value="1"/>
</dbReference>
<dbReference type="CDD" id="cd14948">
    <property type="entry name" value="BACON"/>
    <property type="match status" value="1"/>
</dbReference>
<dbReference type="SMART" id="SM01276">
    <property type="entry name" value="M60-like"/>
    <property type="match status" value="1"/>
</dbReference>
<dbReference type="Gene3D" id="2.60.120.1250">
    <property type="entry name" value="Peptidase M60, enhancin-like domain 1"/>
    <property type="match status" value="1"/>
</dbReference>
<proteinExistence type="predicted"/>
<protein>
    <recommendedName>
        <fullName evidence="1">Peptidase M60 domain-containing protein</fullName>
    </recommendedName>
</protein>
<dbReference type="Pfam" id="PF13004">
    <property type="entry name" value="BACON"/>
    <property type="match status" value="1"/>
</dbReference>
<gene>
    <name evidence="2" type="ORF">EVA_02227</name>
</gene>
<dbReference type="EMBL" id="AMCI01000341">
    <property type="protein sequence ID" value="EJX09661.1"/>
    <property type="molecule type" value="Genomic_DNA"/>
</dbReference>
<evidence type="ECO:0000259" key="1">
    <source>
        <dbReference type="PROSITE" id="PS51723"/>
    </source>
</evidence>
<sequence length="868" mass="99821">MNGFNSAIFIPKQNHTMKKFLTLLSISLCFLLVTFSCKDDDKESLQTFLTIEDALLNHEIPSANQRITIPVQTNLSKEQWKATASEKWLFTTQTEDYKKNQSLIINVSENTEGSQRKGTIEITSSAGNYTINITQYEKGELVIEEDLLIKPLRGKASEHQEGSGIELTYDDNLDVNTHYHSLWNGTKLPVTLEYEFEEGTELDYLIYYPRRGNGNFGEFTVEVCNDKEHKNYQEVAQANFYMSSSPSKLSFKKRTAVTGVRFIVKSGTGGFVSCAEMQFYKTNENKPLDKQLLEVFTDITCAALKEGVSDELIEKLPIQFRLLAKQLKNQTYNEYEKSFRIHAYEPYSNPSYWAKELMTKEYGILDNPMGISVKKGEEIIVLVGNTNGASISLRSIWDKTMGGEKPYQQTDIQGHTYMLNAGVNKITMEDEGQLFLLYNTDLKNKPQNITVHVIPGCGTVTGYFDLKTHQTDEKYKELLDKASHKYFCVKGNKIMFYFHRSKMKEFVPNNILSAIHLWDDIISWEQELMGIEDVCPSQFNNHIFAISPEGSYMWASSGHIAFTWTKLGDILLKDNVMSQKDNAWGPAHEIGHIHQAAINWPSSTESSNNLFSNYILHKLGKYCSRGSELSALAEARCVKNQAWWNMGSATHMNEDTEIHMRMNWQLWNYYHRCEYKKDFWPTLFKLLRADRITESNPGEGQLKFAMKASEAAHEDLTEFFERWGFFLPVNEQIEQYGTWNYKVTEDMIQKAKDFMKKFPKPKHAFYYIEDRKNGDVGIEKYKVGDVGYYSQFKDNVKITKEVTYKQNGRQITVTNGEQAVAFEVKGNGKLLYFSNSFSFELPASIQVNDLKLYAVQADGERKEMKKTA</sequence>
<dbReference type="PANTHER" id="PTHR15730:SF5">
    <property type="entry name" value="SI:CH211-210B2.2-RELATED"/>
    <property type="match status" value="1"/>
</dbReference>
<evidence type="ECO:0000313" key="2">
    <source>
        <dbReference type="EMBL" id="EJX09661.1"/>
    </source>
</evidence>
<dbReference type="InterPro" id="IPR041333">
    <property type="entry name" value="M60_C"/>
</dbReference>
<dbReference type="SUPFAM" id="SSF49785">
    <property type="entry name" value="Galactose-binding domain-like"/>
    <property type="match status" value="1"/>
</dbReference>
<dbReference type="Gene3D" id="1.10.390.30">
    <property type="entry name" value="Peptidase M60, enhancin-like domain 3"/>
    <property type="match status" value="1"/>
</dbReference>
<dbReference type="Pfam" id="PF18630">
    <property type="entry name" value="Peptidase_M60_C"/>
    <property type="match status" value="1"/>
</dbReference>
<organism evidence="2">
    <name type="scientific">gut metagenome</name>
    <dbReference type="NCBI Taxonomy" id="749906"/>
    <lineage>
        <taxon>unclassified sequences</taxon>
        <taxon>metagenomes</taxon>
        <taxon>organismal metagenomes</taxon>
    </lineage>
</organism>
<dbReference type="Gene3D" id="2.60.40.10">
    <property type="entry name" value="Immunoglobulins"/>
    <property type="match status" value="1"/>
</dbReference>
<dbReference type="Pfam" id="PF13402">
    <property type="entry name" value="Peptidase_M60"/>
    <property type="match status" value="1"/>
</dbReference>
<dbReference type="InterPro" id="IPR042279">
    <property type="entry name" value="Pep_M60_3"/>
</dbReference>
<reference evidence="2" key="1">
    <citation type="journal article" date="2012" name="PLoS ONE">
        <title>Gene sets for utilization of primary and secondary nutrition supplies in the distal gut of endangered iberian lynx.</title>
        <authorList>
            <person name="Alcaide M."/>
            <person name="Messina E."/>
            <person name="Richter M."/>
            <person name="Bargiela R."/>
            <person name="Peplies J."/>
            <person name="Huws S.A."/>
            <person name="Newbold C.J."/>
            <person name="Golyshin P.N."/>
            <person name="Simon M.A."/>
            <person name="Lopez G."/>
            <person name="Yakimov M.M."/>
            <person name="Ferrer M."/>
        </authorList>
    </citation>
    <scope>NUCLEOTIDE SEQUENCE</scope>
</reference>
<feature type="domain" description="Peptidase M60" evidence="1">
    <location>
        <begin position="364"/>
        <end position="671"/>
    </location>
</feature>
<dbReference type="InterPro" id="IPR031161">
    <property type="entry name" value="Peptidase_M60_dom"/>
</dbReference>
<name>J9D9Y4_9ZZZZ</name>
<dbReference type="Gene3D" id="3.40.390.80">
    <property type="entry name" value="Peptidase M60, enhancin-like domain 2"/>
    <property type="match status" value="1"/>
</dbReference>
<dbReference type="InterPro" id="IPR051244">
    <property type="entry name" value="TCAF"/>
</dbReference>
<dbReference type="Gene3D" id="2.60.120.260">
    <property type="entry name" value="Galactose-binding domain-like"/>
    <property type="match status" value="1"/>
</dbReference>
<dbReference type="InterPro" id="IPR013783">
    <property type="entry name" value="Ig-like_fold"/>
</dbReference>
<accession>J9D9Y4</accession>